<evidence type="ECO:0000256" key="5">
    <source>
        <dbReference type="ARBA" id="ARBA00023136"/>
    </source>
</evidence>
<keyword evidence="4 6" id="KW-1133">Transmembrane helix</keyword>
<evidence type="ECO:0000256" key="6">
    <source>
        <dbReference type="SAM" id="Phobius"/>
    </source>
</evidence>
<evidence type="ECO:0000313" key="7">
    <source>
        <dbReference type="EMBL" id="CAB4711940.1"/>
    </source>
</evidence>
<protein>
    <submittedName>
        <fullName evidence="7">Unannotated protein</fullName>
    </submittedName>
</protein>
<dbReference type="PANTHER" id="PTHR39087">
    <property type="entry name" value="UPF0104 MEMBRANE PROTEIN MJ1595"/>
    <property type="match status" value="1"/>
</dbReference>
<evidence type="ECO:0000256" key="4">
    <source>
        <dbReference type="ARBA" id="ARBA00022989"/>
    </source>
</evidence>
<feature type="transmembrane region" description="Helical" evidence="6">
    <location>
        <begin position="286"/>
        <end position="309"/>
    </location>
</feature>
<evidence type="ECO:0000256" key="1">
    <source>
        <dbReference type="ARBA" id="ARBA00004651"/>
    </source>
</evidence>
<feature type="transmembrane region" description="Helical" evidence="6">
    <location>
        <begin position="118"/>
        <end position="146"/>
    </location>
</feature>
<feature type="transmembrane region" description="Helical" evidence="6">
    <location>
        <begin position="46"/>
        <end position="67"/>
    </location>
</feature>
<dbReference type="EMBL" id="CAEZXP010000013">
    <property type="protein sequence ID" value="CAB4711940.1"/>
    <property type="molecule type" value="Genomic_DNA"/>
</dbReference>
<accession>A0A6J6QJA0</accession>
<feature type="transmembrane region" description="Helical" evidence="6">
    <location>
        <begin position="153"/>
        <end position="176"/>
    </location>
</feature>
<feature type="transmembrane region" description="Helical" evidence="6">
    <location>
        <begin position="209"/>
        <end position="232"/>
    </location>
</feature>
<dbReference type="GO" id="GO:0005886">
    <property type="term" value="C:plasma membrane"/>
    <property type="evidence" value="ECO:0007669"/>
    <property type="project" value="UniProtKB-SubCell"/>
</dbReference>
<dbReference type="PANTHER" id="PTHR39087:SF2">
    <property type="entry name" value="UPF0104 MEMBRANE PROTEIN MJ1595"/>
    <property type="match status" value="1"/>
</dbReference>
<gene>
    <name evidence="7" type="ORF">UFOPK2399_02054</name>
</gene>
<dbReference type="Pfam" id="PF03706">
    <property type="entry name" value="LPG_synthase_TM"/>
    <property type="match status" value="1"/>
</dbReference>
<dbReference type="InterPro" id="IPR022791">
    <property type="entry name" value="L-PG_synthase/AglD"/>
</dbReference>
<name>A0A6J6QJA0_9ZZZZ</name>
<proteinExistence type="predicted"/>
<feature type="transmembrane region" description="Helical" evidence="6">
    <location>
        <begin position="7"/>
        <end position="26"/>
    </location>
</feature>
<sequence length="338" mass="36062">MSRKRIFRLSVAFLLPLAGGIALLWWRGPNWGTVANAFSHVHWEWIVGAVGFNMLSIVVRALAWNTAIGEALPPPHPRFRLVFAAFGVGLFGNVVLPGRVGELARVAVLTRRMPGRKVWATLIGSVVAHRVFDLFPAIALVTWVLLTAKIPSWAFASLVGVVAAGVVLFTVALVLARRHNPTALEELGRVRSLIQRARFGLGVMRRPRAAAIAGTFQFLGWACQLAAVWAAMRGFDIRLPIAAAGLVLVLMNIATIFPLWPGNVGLVQAAVALPLVSYGVAYGHGFAYGIGLQAVEASVGIGIGLVFLAREGFSYATLKQIPAVDEAFSSSPPPAPGA</sequence>
<dbReference type="AlphaFoldDB" id="A0A6J6QJA0"/>
<evidence type="ECO:0000256" key="3">
    <source>
        <dbReference type="ARBA" id="ARBA00022692"/>
    </source>
</evidence>
<organism evidence="7">
    <name type="scientific">freshwater metagenome</name>
    <dbReference type="NCBI Taxonomy" id="449393"/>
    <lineage>
        <taxon>unclassified sequences</taxon>
        <taxon>metagenomes</taxon>
        <taxon>ecological metagenomes</taxon>
    </lineage>
</organism>
<evidence type="ECO:0000256" key="2">
    <source>
        <dbReference type="ARBA" id="ARBA00022475"/>
    </source>
</evidence>
<feature type="transmembrane region" description="Helical" evidence="6">
    <location>
        <begin position="239"/>
        <end position="260"/>
    </location>
</feature>
<keyword evidence="5 6" id="KW-0472">Membrane</keyword>
<comment type="subcellular location">
    <subcellularLocation>
        <location evidence="1">Cell membrane</location>
        <topology evidence="1">Multi-pass membrane protein</topology>
    </subcellularLocation>
</comment>
<reference evidence="7" key="1">
    <citation type="submission" date="2020-05" db="EMBL/GenBank/DDBJ databases">
        <authorList>
            <person name="Chiriac C."/>
            <person name="Salcher M."/>
            <person name="Ghai R."/>
            <person name="Kavagutti S V."/>
        </authorList>
    </citation>
    <scope>NUCLEOTIDE SEQUENCE</scope>
</reference>
<keyword evidence="3 6" id="KW-0812">Transmembrane</keyword>
<keyword evidence="2" id="KW-1003">Cell membrane</keyword>